<dbReference type="EMBL" id="MT142988">
    <property type="protein sequence ID" value="QJA91446.1"/>
    <property type="molecule type" value="Genomic_DNA"/>
</dbReference>
<sequence length="134" mass="14917">MNDLSKNKFMVICECKNTINVEGTGTEIVTECKKCKRKIGICLHIGMAPVKLLPSNIKKANAIKDDSSALSEKIRAISKEVDKLIRRAQRIGINCDCSREEYESSGGLEAALDELKYEISEYLTNDGSYSGFIY</sequence>
<gene>
    <name evidence="1" type="ORF">MM415B03362_0010</name>
</gene>
<name>A0A6M3L9C0_9ZZZZ</name>
<accession>A0A6M3L9C0</accession>
<reference evidence="1" key="1">
    <citation type="submission" date="2020-03" db="EMBL/GenBank/DDBJ databases">
        <title>The deep terrestrial virosphere.</title>
        <authorList>
            <person name="Holmfeldt K."/>
            <person name="Nilsson E."/>
            <person name="Simone D."/>
            <person name="Lopez-Fernandez M."/>
            <person name="Wu X."/>
            <person name="de Brujin I."/>
            <person name="Lundin D."/>
            <person name="Andersson A."/>
            <person name="Bertilsson S."/>
            <person name="Dopson M."/>
        </authorList>
    </citation>
    <scope>NUCLEOTIDE SEQUENCE</scope>
    <source>
        <strain evidence="1">MM415B03362</strain>
    </source>
</reference>
<evidence type="ECO:0000313" key="1">
    <source>
        <dbReference type="EMBL" id="QJA91446.1"/>
    </source>
</evidence>
<organism evidence="1">
    <name type="scientific">viral metagenome</name>
    <dbReference type="NCBI Taxonomy" id="1070528"/>
    <lineage>
        <taxon>unclassified sequences</taxon>
        <taxon>metagenomes</taxon>
        <taxon>organismal metagenomes</taxon>
    </lineage>
</organism>
<dbReference type="AlphaFoldDB" id="A0A6M3L9C0"/>
<proteinExistence type="predicted"/>
<protein>
    <submittedName>
        <fullName evidence="1">Uncharacterized protein</fullName>
    </submittedName>
</protein>